<keyword evidence="8 12" id="KW-0333">Golgi apparatus</keyword>
<evidence type="ECO:0000313" key="15">
    <source>
        <dbReference type="Proteomes" id="UP000422736"/>
    </source>
</evidence>
<comment type="subcellular location">
    <subcellularLocation>
        <location evidence="12">Cytoplasm</location>
    </subcellularLocation>
    <subcellularLocation>
        <location evidence="1 12">Golgi apparatus membrane</location>
        <topology evidence="1 12">Peripheral membrane protein</topology>
        <orientation evidence="1 12">Cytoplasmic side</orientation>
    </subcellularLocation>
    <subcellularLocation>
        <location evidence="12">Cytoplasmic vesicle</location>
        <location evidence="12">COPI-coated vesicle membrane</location>
        <topology evidence="12">Peripheral membrane protein</topology>
        <orientation evidence="12">Cytoplasmic side</orientation>
    </subcellularLocation>
</comment>
<evidence type="ECO:0000256" key="3">
    <source>
        <dbReference type="ARBA" id="ARBA00011775"/>
    </source>
</evidence>
<proteinExistence type="inferred from homology"/>
<dbReference type="Pfam" id="PF01217">
    <property type="entry name" value="Clat_adaptor_s"/>
    <property type="match status" value="1"/>
</dbReference>
<keyword evidence="4 12" id="KW-0813">Transport</keyword>
<dbReference type="SUPFAM" id="SSF64356">
    <property type="entry name" value="SNARE-like"/>
    <property type="match status" value="1"/>
</dbReference>
<evidence type="ECO:0000259" key="13">
    <source>
        <dbReference type="Pfam" id="PF01217"/>
    </source>
</evidence>
<keyword evidence="7 12" id="KW-0653">Protein transport</keyword>
<dbReference type="InterPro" id="IPR022775">
    <property type="entry name" value="AP_mu_sigma_su"/>
</dbReference>
<accession>A0ABX6EUR1</accession>
<evidence type="ECO:0000256" key="5">
    <source>
        <dbReference type="ARBA" id="ARBA00022490"/>
    </source>
</evidence>
<evidence type="ECO:0000256" key="7">
    <source>
        <dbReference type="ARBA" id="ARBA00022927"/>
    </source>
</evidence>
<dbReference type="EMBL" id="CP015057">
    <property type="protein sequence ID" value="QGN16085.1"/>
    <property type="molecule type" value="Genomic_DNA"/>
</dbReference>
<keyword evidence="15" id="KW-1185">Reference proteome</keyword>
<dbReference type="PANTHER" id="PTHR11043:SF0">
    <property type="entry name" value="COATOMER SUBUNIT ZETA"/>
    <property type="match status" value="1"/>
</dbReference>
<protein>
    <recommendedName>
        <fullName evidence="12">Coatomer subunit zeta</fullName>
    </recommendedName>
</protein>
<evidence type="ECO:0000256" key="6">
    <source>
        <dbReference type="ARBA" id="ARBA00022892"/>
    </source>
</evidence>
<keyword evidence="6 12" id="KW-0931">ER-Golgi transport</keyword>
<evidence type="ECO:0000256" key="4">
    <source>
        <dbReference type="ARBA" id="ARBA00022448"/>
    </source>
</evidence>
<evidence type="ECO:0000256" key="1">
    <source>
        <dbReference type="ARBA" id="ARBA00004255"/>
    </source>
</evidence>
<organism evidence="14 15">
    <name type="scientific">Kluyveromyces marxianus</name>
    <name type="common">Yeast</name>
    <name type="synonym">Candida kefyr</name>
    <dbReference type="NCBI Taxonomy" id="4911"/>
    <lineage>
        <taxon>Eukaryota</taxon>
        <taxon>Fungi</taxon>
        <taxon>Dikarya</taxon>
        <taxon>Ascomycota</taxon>
        <taxon>Saccharomycotina</taxon>
        <taxon>Saccharomycetes</taxon>
        <taxon>Saccharomycetales</taxon>
        <taxon>Saccharomycetaceae</taxon>
        <taxon>Kluyveromyces</taxon>
    </lineage>
</organism>
<evidence type="ECO:0000256" key="11">
    <source>
        <dbReference type="ARBA" id="ARBA00045555"/>
    </source>
</evidence>
<keyword evidence="5 12" id="KW-0963">Cytoplasm</keyword>
<evidence type="ECO:0000256" key="2">
    <source>
        <dbReference type="ARBA" id="ARBA00006972"/>
    </source>
</evidence>
<comment type="similarity">
    <text evidence="2 12">Belongs to the adaptor complexes small subunit family.</text>
</comment>
<keyword evidence="10 12" id="KW-0968">Cytoplasmic vesicle</keyword>
<name>A0ABX6EUR1_KLUMA</name>
<sequence>MVNLSLFTVKAVIILDGEGKRLYSKYFHAPHEPTSPDSLAGSSKKQKEFESNLFNKTHGQNADIMVLNDHLVLYREYVDVSLYLIGGIDENELVLQEAFNGLKDALELILDTGIDKRNIQEHYDMVVLAVDEFIDDGIILETDPATIASRVTKPPSKDIPLNIELSEKGLLSAWGFAKSKLAERLQQGL</sequence>
<evidence type="ECO:0000256" key="9">
    <source>
        <dbReference type="ARBA" id="ARBA00023136"/>
    </source>
</evidence>
<feature type="domain" description="AP complex mu/sigma subunit" evidence="13">
    <location>
        <begin position="8"/>
        <end position="152"/>
    </location>
</feature>
<gene>
    <name evidence="14" type="primary">RET3</name>
    <name evidence="14" type="ORF">FIM1_2785</name>
</gene>
<comment type="function">
    <text evidence="11">The coatomer is a cytosolic protein complex that binds to dilysine motifs and reversibly associates with Golgi non-clathrin-coated vesicles, which further mediate biosynthetic protein transport from the ER, via the Golgi up to the trans Golgi network. Coatomer complex is required for budding from Golgi membranes, and is essential for the retrograde Golgi-to-ER transport of dilysine-tagged proteins. The zeta subunit may be involved in regulating the coat assembly and, hence, the rate of biosynthetic protein transport due to its association-dissociation properties with the coatomer complex.</text>
</comment>
<dbReference type="PANTHER" id="PTHR11043">
    <property type="entry name" value="ZETA-COAT PROTEIN"/>
    <property type="match status" value="1"/>
</dbReference>
<evidence type="ECO:0000256" key="8">
    <source>
        <dbReference type="ARBA" id="ARBA00023034"/>
    </source>
</evidence>
<dbReference type="Proteomes" id="UP000422736">
    <property type="component" value="Chromosome 4"/>
</dbReference>
<comment type="subunit">
    <text evidence="3 12">Oligomeric complex that consists of at least the alpha, beta, beta', gamma, delta, epsilon and zeta subunits.</text>
</comment>
<evidence type="ECO:0000256" key="10">
    <source>
        <dbReference type="ARBA" id="ARBA00023329"/>
    </source>
</evidence>
<keyword evidence="9 12" id="KW-0472">Membrane</keyword>
<reference evidence="14 15" key="1">
    <citation type="submission" date="2016-03" db="EMBL/GenBank/DDBJ databases">
        <title>How can Kluyveromyces marxianus grow so fast - potential evolutionary course in Saccharomyces Complex revealed by comparative genomics.</title>
        <authorList>
            <person name="Mo W."/>
            <person name="Lu W."/>
            <person name="Yang X."/>
            <person name="Qi J."/>
            <person name="Lv H."/>
        </authorList>
    </citation>
    <scope>NUCLEOTIDE SEQUENCE [LARGE SCALE GENOMIC DNA]</scope>
    <source>
        <strain evidence="14 15">FIM1</strain>
    </source>
</reference>
<dbReference type="InterPro" id="IPR011012">
    <property type="entry name" value="Longin-like_dom_sf"/>
</dbReference>
<evidence type="ECO:0000256" key="12">
    <source>
        <dbReference type="RuleBase" id="RU366053"/>
    </source>
</evidence>
<dbReference type="Gene3D" id="3.30.450.60">
    <property type="match status" value="1"/>
</dbReference>
<evidence type="ECO:0000313" key="14">
    <source>
        <dbReference type="EMBL" id="QGN16085.1"/>
    </source>
</evidence>
<dbReference type="InterPro" id="IPR039652">
    <property type="entry name" value="Coatomer_zeta"/>
</dbReference>